<comment type="similarity">
    <text evidence="2 6">Belongs to the acetyltransferase family. ArgA subfamily.</text>
</comment>
<dbReference type="InterPro" id="IPR016181">
    <property type="entry name" value="Acyl_CoA_acyltransferase"/>
</dbReference>
<dbReference type="InterPro" id="IPR001048">
    <property type="entry name" value="Asp/Glu/Uridylate_kinase"/>
</dbReference>
<protein>
    <recommendedName>
        <fullName evidence="6">Amino-acid acetyltransferase</fullName>
        <ecNumber evidence="6">2.3.1.1</ecNumber>
    </recommendedName>
    <alternativeName>
        <fullName evidence="6">N-acetylglutamate synthase</fullName>
        <shortName evidence="6">AGS</shortName>
        <shortName evidence="6">NAGS</shortName>
    </alternativeName>
</protein>
<dbReference type="HAMAP" id="MF_01105">
    <property type="entry name" value="N_acetyl_glu_synth"/>
    <property type="match status" value="1"/>
</dbReference>
<keyword evidence="6" id="KW-0055">Arginine biosynthesis</keyword>
<proteinExistence type="inferred from homology"/>
<dbReference type="SUPFAM" id="SSF55729">
    <property type="entry name" value="Acyl-CoA N-acyltransferases (Nat)"/>
    <property type="match status" value="1"/>
</dbReference>
<comment type="miscellaneous">
    <text evidence="6">In bacteria which possess the bifunctional enzyme ornithine acetyltransferase/N-acetylglutamate synthase (ArgJ), ArgA fulfills an anaplerotic role.</text>
</comment>
<keyword evidence="6" id="KW-0963">Cytoplasm</keyword>
<keyword evidence="6" id="KW-0028">Amino-acid biosynthesis</keyword>
<dbReference type="Proteomes" id="UP000051242">
    <property type="component" value="Unassembled WGS sequence"/>
</dbReference>
<dbReference type="InterPro" id="IPR036393">
    <property type="entry name" value="AceGlu_kinase-like_sf"/>
</dbReference>
<dbReference type="AlphaFoldDB" id="A0A0R2SXU4"/>
<gene>
    <name evidence="6" type="primary">argA</name>
    <name evidence="8" type="ORF">ABR85_09255</name>
</gene>
<comment type="catalytic activity">
    <reaction evidence="5 6">
        <text>L-glutamate + acetyl-CoA = N-acetyl-L-glutamate + CoA + H(+)</text>
        <dbReference type="Rhea" id="RHEA:24292"/>
        <dbReference type="ChEBI" id="CHEBI:15378"/>
        <dbReference type="ChEBI" id="CHEBI:29985"/>
        <dbReference type="ChEBI" id="CHEBI:44337"/>
        <dbReference type="ChEBI" id="CHEBI:57287"/>
        <dbReference type="ChEBI" id="CHEBI:57288"/>
        <dbReference type="EC" id="2.3.1.1"/>
    </reaction>
</comment>
<dbReference type="CDD" id="cd04301">
    <property type="entry name" value="NAT_SF"/>
    <property type="match status" value="1"/>
</dbReference>
<dbReference type="NCBIfam" id="TIGR01890">
    <property type="entry name" value="N-Ac-Glu-synth"/>
    <property type="match status" value="1"/>
</dbReference>
<dbReference type="GO" id="GO:0004042">
    <property type="term" value="F:L-glutamate N-acetyltransferase activity"/>
    <property type="evidence" value="ECO:0007669"/>
    <property type="project" value="UniProtKB-UniRule"/>
</dbReference>
<organism evidence="8 9">
    <name type="scientific">OM182 bacterium BACL3 MAG-120619-bin3</name>
    <dbReference type="NCBI Taxonomy" id="1655593"/>
    <lineage>
        <taxon>Bacteria</taxon>
        <taxon>Pseudomonadati</taxon>
        <taxon>Pseudomonadota</taxon>
        <taxon>Gammaproteobacteria</taxon>
        <taxon>OMG group</taxon>
        <taxon>OM182 clade</taxon>
    </lineage>
</organism>
<dbReference type="SUPFAM" id="SSF53633">
    <property type="entry name" value="Carbamate kinase-like"/>
    <property type="match status" value="1"/>
</dbReference>
<comment type="subcellular location">
    <subcellularLocation>
        <location evidence="6">Cytoplasm</location>
    </subcellularLocation>
</comment>
<evidence type="ECO:0000256" key="2">
    <source>
        <dbReference type="ARBA" id="ARBA00009145"/>
    </source>
</evidence>
<comment type="pathway">
    <text evidence="1 6">Amino-acid biosynthesis; L-arginine biosynthesis; N(2)-acetyl-L-ornithine from L-glutamate: step 1/4.</text>
</comment>
<sequence length="428" mass="45600">MNAHRGKTFVVALSGEALASEHLGNLVSDLTLLHSLGVKLILVHGARPQIDTAFKAAKLPVEFHKGMRVTDPNSLAIITGVVGAESIRLEALFSAGASSASAAPLASGGESLSLSRGNFITAMPIGVHGGVDFHHTGRVRRVKADAIAKRLEERTVVLQSNLGYSLTGEVFNLTVEEVATEMAIALKADKLIFLVPQEGVCDDQGELVASLNPASATIAAERHAASDIDAEKALGTALRASIKANAAGVNRAHLIGYKSNGALIRELFTRQGAGTLISDDSLDTLRQATIDDVSAILSLIRPLEADGTLVERSRERLETEIENFKVIELEGAIIACAALYRTSESLSEIACIATHPNYRRHGLGARLLQSLTAEAKALGIEKVFVLTTVTAHWFIGHGFAEGSLDDLPEQRQALYNLQRKSKIFLKGV</sequence>
<evidence type="ECO:0000256" key="5">
    <source>
        <dbReference type="ARBA" id="ARBA00048372"/>
    </source>
</evidence>
<evidence type="ECO:0000256" key="6">
    <source>
        <dbReference type="HAMAP-Rule" id="MF_01105"/>
    </source>
</evidence>
<keyword evidence="4 6" id="KW-0012">Acyltransferase</keyword>
<dbReference type="EMBL" id="LICD01000133">
    <property type="protein sequence ID" value="KRO79900.1"/>
    <property type="molecule type" value="Genomic_DNA"/>
</dbReference>
<accession>A0A0R2SXU4</accession>
<dbReference type="Gene3D" id="3.40.630.30">
    <property type="match status" value="1"/>
</dbReference>
<dbReference type="GO" id="GO:0006526">
    <property type="term" value="P:L-arginine biosynthetic process"/>
    <property type="evidence" value="ECO:0007669"/>
    <property type="project" value="UniProtKB-UniRule"/>
</dbReference>
<evidence type="ECO:0000313" key="9">
    <source>
        <dbReference type="Proteomes" id="UP000051242"/>
    </source>
</evidence>
<dbReference type="PANTHER" id="PTHR30602">
    <property type="entry name" value="AMINO-ACID ACETYLTRANSFERASE"/>
    <property type="match status" value="1"/>
</dbReference>
<dbReference type="Pfam" id="PF00696">
    <property type="entry name" value="AA_kinase"/>
    <property type="match status" value="1"/>
</dbReference>
<dbReference type="Pfam" id="PF00583">
    <property type="entry name" value="Acetyltransf_1"/>
    <property type="match status" value="1"/>
</dbReference>
<keyword evidence="3 6" id="KW-0808">Transferase</keyword>
<dbReference type="PANTHER" id="PTHR30602:SF12">
    <property type="entry name" value="AMINO-ACID ACETYLTRANSFERASE NAGS1, CHLOROPLASTIC-RELATED"/>
    <property type="match status" value="1"/>
</dbReference>
<dbReference type="EC" id="2.3.1.1" evidence="6"/>
<feature type="domain" description="N-acetyltransferase" evidence="7">
    <location>
        <begin position="283"/>
        <end position="421"/>
    </location>
</feature>
<dbReference type="InterPro" id="IPR000182">
    <property type="entry name" value="GNAT_dom"/>
</dbReference>
<evidence type="ECO:0000256" key="4">
    <source>
        <dbReference type="ARBA" id="ARBA00023315"/>
    </source>
</evidence>
<reference evidence="8 9" key="1">
    <citation type="submission" date="2015-10" db="EMBL/GenBank/DDBJ databases">
        <title>Metagenome-Assembled Genomes uncover a global brackish microbiome.</title>
        <authorList>
            <person name="Hugerth L.W."/>
            <person name="Larsson J."/>
            <person name="Alneberg J."/>
            <person name="Lindh M.V."/>
            <person name="Legrand C."/>
            <person name="Pinhassi J."/>
            <person name="Andersson A.F."/>
        </authorList>
    </citation>
    <scope>NUCLEOTIDE SEQUENCE [LARGE SCALE GENOMIC DNA]</scope>
    <source>
        <strain evidence="8">BACL22 MAG-120619-bin3</strain>
    </source>
</reference>
<evidence type="ECO:0000256" key="1">
    <source>
        <dbReference type="ARBA" id="ARBA00004925"/>
    </source>
</evidence>
<dbReference type="PROSITE" id="PS51186">
    <property type="entry name" value="GNAT"/>
    <property type="match status" value="1"/>
</dbReference>
<evidence type="ECO:0000256" key="3">
    <source>
        <dbReference type="ARBA" id="ARBA00022679"/>
    </source>
</evidence>
<name>A0A0R2SXU4_9GAMM</name>
<dbReference type="GO" id="GO:0005737">
    <property type="term" value="C:cytoplasm"/>
    <property type="evidence" value="ECO:0007669"/>
    <property type="project" value="UniProtKB-SubCell"/>
</dbReference>
<comment type="caution">
    <text evidence="8">The sequence shown here is derived from an EMBL/GenBank/DDBJ whole genome shotgun (WGS) entry which is preliminary data.</text>
</comment>
<dbReference type="PIRSF" id="PIRSF000423">
    <property type="entry name" value="ArgA"/>
    <property type="match status" value="1"/>
</dbReference>
<evidence type="ECO:0000313" key="8">
    <source>
        <dbReference type="EMBL" id="KRO79900.1"/>
    </source>
</evidence>
<dbReference type="InterPro" id="IPR010167">
    <property type="entry name" value="NH2A_AcTrfase"/>
</dbReference>
<dbReference type="NCBIfam" id="NF003641">
    <property type="entry name" value="PRK05279.1"/>
    <property type="match status" value="1"/>
</dbReference>
<dbReference type="UniPathway" id="UPA00068">
    <property type="reaction ID" value="UER00106"/>
</dbReference>
<dbReference type="Gene3D" id="3.40.1160.10">
    <property type="entry name" value="Acetylglutamate kinase-like"/>
    <property type="match status" value="1"/>
</dbReference>
<evidence type="ECO:0000259" key="7">
    <source>
        <dbReference type="PROSITE" id="PS51186"/>
    </source>
</evidence>